<feature type="compositionally biased region" description="Low complexity" evidence="1">
    <location>
        <begin position="415"/>
        <end position="426"/>
    </location>
</feature>
<keyword evidence="3" id="KW-1185">Reference proteome</keyword>
<dbReference type="OrthoDB" id="263258at2759"/>
<evidence type="ECO:0000256" key="1">
    <source>
        <dbReference type="SAM" id="MobiDB-lite"/>
    </source>
</evidence>
<feature type="compositionally biased region" description="Polar residues" evidence="1">
    <location>
        <begin position="440"/>
        <end position="451"/>
    </location>
</feature>
<sequence>MSSPTRSSAAATLCVMGTLPPSLISAISQTSHCVVAYLSAVLPQDTIAESGASRGSDVMDSTSLNEKGPMRYTVFEDAVAHRRWIVELSSSGPPATPATESWSIDVATSNPPEPSDKTTCATAASMTAAASNFLPPTNASYFMQQDTWRELAIGKASPPLPIASVTAAFPADVKTAVTKVTADALQEGKESADKRVIETMKNAATPSASVTEEGNCSKAAPTTPSVKSTRPSNALLTSVASGISSSLEGLSLDNLISEHGALLRLLVQVLAPQRMAVPLVVRKVCTLPIGDSASFLCEVHDPLSCPSVRRYTEADVVIAVEQLTTPHPRQPKQRELKSEAYLLMNLDGFADGELRHKAVNRAYPALALQWPASAALVDAMERYVDREVVLEVRKRHPELTAQDGSKGQRKRRRSFSSNASSSCSCESSDEEEAPAVTERSVCSNPSGNDSHSPLKRQPPPAAQRVFQSLHEYPRSLERGNLHVWRDGIEAATVRECLQAATTLAPQVPTSGTTGAASSSEVSATTLSVLPIANEEDAALLHRHYDALAAAEEAIEGRLRDYRDTVQELKAWYREEQCSLQFQSQLHTWVQMQEEARTGLVNLYETVHAVRYRLERDLADYLHLHALRVL</sequence>
<evidence type="ECO:0000313" key="3">
    <source>
        <dbReference type="Proteomes" id="UP000038009"/>
    </source>
</evidence>
<protein>
    <submittedName>
        <fullName evidence="2">Uncharacterized protein</fullName>
    </submittedName>
</protein>
<dbReference type="OMA" id="MRYYMKP"/>
<dbReference type="AlphaFoldDB" id="A0A0N0P311"/>
<accession>A0A0N0P311</accession>
<gene>
    <name evidence="2" type="ORF">ABL78_7858</name>
</gene>
<comment type="caution">
    <text evidence="2">The sequence shown here is derived from an EMBL/GenBank/DDBJ whole genome shotgun (WGS) entry which is preliminary data.</text>
</comment>
<feature type="region of interest" description="Disordered" evidence="1">
    <location>
        <begin position="204"/>
        <end position="230"/>
    </location>
</feature>
<dbReference type="VEuPathDB" id="TriTrypDB:Lsey_0435_0020"/>
<name>A0A0N0P311_LEPSE</name>
<dbReference type="Proteomes" id="UP000038009">
    <property type="component" value="Unassembled WGS sequence"/>
</dbReference>
<feature type="region of interest" description="Disordered" evidence="1">
    <location>
        <begin position="399"/>
        <end position="462"/>
    </location>
</feature>
<proteinExistence type="predicted"/>
<evidence type="ECO:0000313" key="2">
    <source>
        <dbReference type="EMBL" id="KPI83117.1"/>
    </source>
</evidence>
<reference evidence="2 3" key="1">
    <citation type="journal article" date="2015" name="PLoS Pathog.">
        <title>Leptomonas seymouri: Adaptations to the Dixenous Life Cycle Analyzed by Genome Sequencing, Transcriptome Profiling and Co-infection with Leishmania donovani.</title>
        <authorList>
            <person name="Kraeva N."/>
            <person name="Butenko A."/>
            <person name="Hlavacova J."/>
            <person name="Kostygov A."/>
            <person name="Myskova J."/>
            <person name="Grybchuk D."/>
            <person name="Lestinova T."/>
            <person name="Votypka J."/>
            <person name="Volf P."/>
            <person name="Opperdoes F."/>
            <person name="Flegontov P."/>
            <person name="Lukes J."/>
            <person name="Yurchenko V."/>
        </authorList>
    </citation>
    <scope>NUCLEOTIDE SEQUENCE [LARGE SCALE GENOMIC DNA]</scope>
    <source>
        <strain evidence="2 3">ATCC 30220</strain>
    </source>
</reference>
<dbReference type="EMBL" id="LJSK01000435">
    <property type="protein sequence ID" value="KPI83117.1"/>
    <property type="molecule type" value="Genomic_DNA"/>
</dbReference>
<organism evidence="2 3">
    <name type="scientific">Leptomonas seymouri</name>
    <dbReference type="NCBI Taxonomy" id="5684"/>
    <lineage>
        <taxon>Eukaryota</taxon>
        <taxon>Discoba</taxon>
        <taxon>Euglenozoa</taxon>
        <taxon>Kinetoplastea</taxon>
        <taxon>Metakinetoplastina</taxon>
        <taxon>Trypanosomatida</taxon>
        <taxon>Trypanosomatidae</taxon>
        <taxon>Leishmaniinae</taxon>
        <taxon>Leptomonas</taxon>
    </lineage>
</organism>